<protein>
    <submittedName>
        <fullName evidence="2">Uncharacterized protein</fullName>
    </submittedName>
</protein>
<evidence type="ECO:0000256" key="1">
    <source>
        <dbReference type="SAM" id="SignalP"/>
    </source>
</evidence>
<feature type="chain" id="PRO_5046161830" evidence="1">
    <location>
        <begin position="22"/>
        <end position="149"/>
    </location>
</feature>
<dbReference type="EMBL" id="JBHFGJ010000004">
    <property type="protein sequence ID" value="MFB2653175.1"/>
    <property type="molecule type" value="Genomic_DNA"/>
</dbReference>
<keyword evidence="1" id="KW-0732">Signal</keyword>
<comment type="caution">
    <text evidence="2">The sequence shown here is derived from an EMBL/GenBank/DDBJ whole genome shotgun (WGS) entry which is preliminary data.</text>
</comment>
<organism evidence="2 3">
    <name type="scientific">Shewanella seohaensis</name>
    <dbReference type="NCBI Taxonomy" id="755175"/>
    <lineage>
        <taxon>Bacteria</taxon>
        <taxon>Pseudomonadati</taxon>
        <taxon>Pseudomonadota</taxon>
        <taxon>Gammaproteobacteria</taxon>
        <taxon>Alteromonadales</taxon>
        <taxon>Shewanellaceae</taxon>
        <taxon>Shewanella</taxon>
    </lineage>
</organism>
<keyword evidence="3" id="KW-1185">Reference proteome</keyword>
<name>A0ABV4VVR2_9GAMM</name>
<dbReference type="Proteomes" id="UP001576726">
    <property type="component" value="Unassembled WGS sequence"/>
</dbReference>
<gene>
    <name evidence="2" type="ORF">ACE02L_10550</name>
</gene>
<accession>A0ABV4VVR2</accession>
<proteinExistence type="predicted"/>
<evidence type="ECO:0000313" key="2">
    <source>
        <dbReference type="EMBL" id="MFB2653175.1"/>
    </source>
</evidence>
<sequence>MKYILLVTLLALLAYSFIDNRSDEENFIEEFNNNTLIFEKIKELACVINSKNGPIRTNNLENLNNQALSDYLDELNISGIDVTEKNGKCLISLYRAGFGFGFSGYSYHYRLNVENPNFEHSSEKTKVRKGAYSYDIKLSDEWVLTFKQT</sequence>
<feature type="signal peptide" evidence="1">
    <location>
        <begin position="1"/>
        <end position="21"/>
    </location>
</feature>
<reference evidence="2 3" key="1">
    <citation type="submission" date="2024-09" db="EMBL/GenBank/DDBJ databases">
        <authorList>
            <person name="Zhang Y."/>
        </authorList>
    </citation>
    <scope>NUCLEOTIDE SEQUENCE [LARGE SCALE GENOMIC DNA]</scope>
    <source>
        <strain evidence="2 3">SH314</strain>
    </source>
</reference>
<dbReference type="RefSeq" id="WP_374919187.1">
    <property type="nucleotide sequence ID" value="NZ_JBHFGJ010000004.1"/>
</dbReference>
<evidence type="ECO:0000313" key="3">
    <source>
        <dbReference type="Proteomes" id="UP001576726"/>
    </source>
</evidence>